<dbReference type="HAMAP" id="MF_01109">
    <property type="entry name" value="OTCase"/>
    <property type="match status" value="1"/>
</dbReference>
<dbReference type="GO" id="GO:0042450">
    <property type="term" value="P:L-arginine biosynthetic process via ornithine"/>
    <property type="evidence" value="ECO:0007669"/>
    <property type="project" value="UniProtKB-UniRule"/>
</dbReference>
<protein>
    <recommendedName>
        <fullName evidence="4 8">Ornithine carbamoyltransferase</fullName>
        <shortName evidence="8">OTCase</shortName>
        <ecNumber evidence="4 8">2.1.3.3</ecNumber>
    </recommendedName>
</protein>
<dbReference type="OrthoDB" id="9802587at2"/>
<evidence type="ECO:0000313" key="12">
    <source>
        <dbReference type="Proteomes" id="UP000325211"/>
    </source>
</evidence>
<accession>A0A5P2D2X6</accession>
<dbReference type="Pfam" id="PF02729">
    <property type="entry name" value="OTCace_N"/>
    <property type="match status" value="1"/>
</dbReference>
<gene>
    <name evidence="11" type="primary">argF</name>
    <name evidence="11" type="ORF">DEJ50_07485</name>
</gene>
<keyword evidence="6 8" id="KW-0808">Transferase</keyword>
<name>A0A5P2D2X6_STRVZ</name>
<dbReference type="GO" id="GO:0016597">
    <property type="term" value="F:amino acid binding"/>
    <property type="evidence" value="ECO:0007669"/>
    <property type="project" value="InterPro"/>
</dbReference>
<dbReference type="PANTHER" id="PTHR45753">
    <property type="entry name" value="ORNITHINE CARBAMOYLTRANSFERASE, MITOCHONDRIAL"/>
    <property type="match status" value="1"/>
</dbReference>
<dbReference type="InterPro" id="IPR006132">
    <property type="entry name" value="Asp/Orn_carbamoyltranf_P-bd"/>
</dbReference>
<feature type="binding site" evidence="8">
    <location>
        <position position="108"/>
    </location>
    <ligand>
        <name>carbamoyl phosphate</name>
        <dbReference type="ChEBI" id="CHEBI:58228"/>
    </ligand>
</feature>
<evidence type="ECO:0000259" key="9">
    <source>
        <dbReference type="Pfam" id="PF00185"/>
    </source>
</evidence>
<evidence type="ECO:0000256" key="3">
    <source>
        <dbReference type="ARBA" id="ARBA00007805"/>
    </source>
</evidence>
<comment type="catalytic activity">
    <reaction evidence="7 8">
        <text>carbamoyl phosphate + L-ornithine = L-citrulline + phosphate + H(+)</text>
        <dbReference type="Rhea" id="RHEA:19513"/>
        <dbReference type="ChEBI" id="CHEBI:15378"/>
        <dbReference type="ChEBI" id="CHEBI:43474"/>
        <dbReference type="ChEBI" id="CHEBI:46911"/>
        <dbReference type="ChEBI" id="CHEBI:57743"/>
        <dbReference type="ChEBI" id="CHEBI:58228"/>
        <dbReference type="EC" id="2.1.3.3"/>
    </reaction>
</comment>
<feature type="binding site" evidence="8">
    <location>
        <position position="319"/>
    </location>
    <ligand>
        <name>carbamoyl phosphate</name>
        <dbReference type="ChEBI" id="CHEBI:58228"/>
    </ligand>
</feature>
<keyword evidence="5 8" id="KW-0963">Cytoplasm</keyword>
<dbReference type="FunFam" id="3.40.50.1370:FF:000004">
    <property type="entry name" value="Ornithine carbamoyltransferase"/>
    <property type="match status" value="1"/>
</dbReference>
<dbReference type="PRINTS" id="PR00102">
    <property type="entry name" value="OTCASE"/>
</dbReference>
<dbReference type="InterPro" id="IPR002292">
    <property type="entry name" value="Orn/put_carbamltrans"/>
</dbReference>
<dbReference type="GO" id="GO:0019240">
    <property type="term" value="P:citrulline biosynthetic process"/>
    <property type="evidence" value="ECO:0007669"/>
    <property type="project" value="TreeGrafter"/>
</dbReference>
<dbReference type="Proteomes" id="UP000325211">
    <property type="component" value="Chromosome"/>
</dbReference>
<reference evidence="11 12" key="1">
    <citation type="submission" date="2018-05" db="EMBL/GenBank/DDBJ databases">
        <title>Streptomyces venezuelae.</title>
        <authorList>
            <person name="Kim W."/>
            <person name="Lee N."/>
            <person name="Cho B.-K."/>
        </authorList>
    </citation>
    <scope>NUCLEOTIDE SEQUENCE [LARGE SCALE GENOMIC DNA]</scope>
    <source>
        <strain evidence="11 12">ATCC 21782</strain>
    </source>
</reference>
<dbReference type="GO" id="GO:0005737">
    <property type="term" value="C:cytoplasm"/>
    <property type="evidence" value="ECO:0007669"/>
    <property type="project" value="UniProtKB-SubCell"/>
</dbReference>
<dbReference type="NCBIfam" id="TIGR00658">
    <property type="entry name" value="orni_carb_tr"/>
    <property type="match status" value="1"/>
</dbReference>
<dbReference type="InterPro" id="IPR036901">
    <property type="entry name" value="Asp/Orn_carbamoylTrfase_sf"/>
</dbReference>
<dbReference type="Gene3D" id="3.40.50.1370">
    <property type="entry name" value="Aspartate/ornithine carbamoyltransferase"/>
    <property type="match status" value="2"/>
</dbReference>
<feature type="binding site" evidence="8">
    <location>
        <position position="168"/>
    </location>
    <ligand>
        <name>L-ornithine</name>
        <dbReference type="ChEBI" id="CHEBI:46911"/>
    </ligand>
</feature>
<dbReference type="Pfam" id="PF00185">
    <property type="entry name" value="OTCace"/>
    <property type="match status" value="1"/>
</dbReference>
<dbReference type="SUPFAM" id="SSF53671">
    <property type="entry name" value="Aspartate/ornithine carbamoyltransferase"/>
    <property type="match status" value="1"/>
</dbReference>
<feature type="binding site" evidence="8">
    <location>
        <begin position="135"/>
        <end position="138"/>
    </location>
    <ligand>
        <name>carbamoyl phosphate</name>
        <dbReference type="ChEBI" id="CHEBI:58228"/>
    </ligand>
</feature>
<comment type="subcellular location">
    <subcellularLocation>
        <location evidence="2 8">Cytoplasm</location>
    </subcellularLocation>
</comment>
<evidence type="ECO:0000256" key="6">
    <source>
        <dbReference type="ARBA" id="ARBA00022679"/>
    </source>
</evidence>
<feature type="domain" description="Aspartate/ornithine carbamoyltransferase Asp/Orn-binding" evidence="9">
    <location>
        <begin position="157"/>
        <end position="329"/>
    </location>
</feature>
<evidence type="ECO:0000256" key="7">
    <source>
        <dbReference type="ARBA" id="ARBA00048772"/>
    </source>
</evidence>
<dbReference type="InterPro" id="IPR024904">
    <property type="entry name" value="OTCase_ArgI"/>
</dbReference>
<feature type="binding site" evidence="8">
    <location>
        <begin position="236"/>
        <end position="237"/>
    </location>
    <ligand>
        <name>L-ornithine</name>
        <dbReference type="ChEBI" id="CHEBI:46911"/>
    </ligand>
</feature>
<feature type="binding site" evidence="8">
    <location>
        <begin position="57"/>
        <end position="60"/>
    </location>
    <ligand>
        <name>carbamoyl phosphate</name>
        <dbReference type="ChEBI" id="CHEBI:58228"/>
    </ligand>
</feature>
<sequence length="336" mass="36840">MAIDLAGRSFLKELDFTAAEFRGLIALAAELKAAKRAGAEERRLQGRNIALIFEKTSTRTRCAFEVAAADQGAHTTYLDPSGSQIGHKESVRDTARVLGRMFDAIQYRGDSQEAVEALSASAGVPVYNGLTDDWHPTQMLADVLTMTEHTAKPLERISFAYLGDARFNMGNSYLVTGALLGMDVRIVAPKTYWPAEQVVARARAVAETSGARITLTENVAEGVAQADFVATDVWVSMGEPKEVWDERIRALAGYAVTMDVLRATGNPEVKFLHCLPAFHDLDTKVGREIYDRHGLDSLEVTDEVFESAHSVVFDEAENRLHTIKAVLVATLDRPRA</sequence>
<comment type="function">
    <text evidence="1">Reversibly catalyzes the transfer of the carbamoyl group from carbamoyl phosphate (CP) to the N(epsilon) atom of ornithine (ORN) to produce L-citrulline.</text>
</comment>
<feature type="domain" description="Aspartate/ornithine carbamoyltransferase carbamoyl-P binding" evidence="10">
    <location>
        <begin position="8"/>
        <end position="148"/>
    </location>
</feature>
<dbReference type="NCBIfam" id="NF001986">
    <property type="entry name" value="PRK00779.1"/>
    <property type="match status" value="1"/>
</dbReference>
<dbReference type="PROSITE" id="PS00097">
    <property type="entry name" value="CARBAMOYLTRANSFERASE"/>
    <property type="match status" value="1"/>
</dbReference>
<evidence type="ECO:0000256" key="2">
    <source>
        <dbReference type="ARBA" id="ARBA00004496"/>
    </source>
</evidence>
<dbReference type="EMBL" id="CP029190">
    <property type="protein sequence ID" value="QES47681.1"/>
    <property type="molecule type" value="Genomic_DNA"/>
</dbReference>
<evidence type="ECO:0000256" key="8">
    <source>
        <dbReference type="HAMAP-Rule" id="MF_01109"/>
    </source>
</evidence>
<dbReference type="PRINTS" id="PR00100">
    <property type="entry name" value="AOTCASE"/>
</dbReference>
<dbReference type="GO" id="GO:0004585">
    <property type="term" value="F:ornithine carbamoyltransferase activity"/>
    <property type="evidence" value="ECO:0007669"/>
    <property type="project" value="UniProtKB-UniRule"/>
</dbReference>
<dbReference type="AlphaFoldDB" id="A0A5P2D2X6"/>
<dbReference type="InterPro" id="IPR006131">
    <property type="entry name" value="Asp_carbamoyltransf_Asp/Orn-bd"/>
</dbReference>
<organism evidence="11 12">
    <name type="scientific">Streptomyces venezuelae</name>
    <dbReference type="NCBI Taxonomy" id="54571"/>
    <lineage>
        <taxon>Bacteria</taxon>
        <taxon>Bacillati</taxon>
        <taxon>Actinomycetota</taxon>
        <taxon>Actinomycetes</taxon>
        <taxon>Kitasatosporales</taxon>
        <taxon>Streptomycetaceae</taxon>
        <taxon>Streptomyces</taxon>
    </lineage>
</organism>
<evidence type="ECO:0000313" key="11">
    <source>
        <dbReference type="EMBL" id="QES47681.1"/>
    </source>
</evidence>
<feature type="binding site" evidence="8">
    <location>
        <position position="84"/>
    </location>
    <ligand>
        <name>carbamoyl phosphate</name>
        <dbReference type="ChEBI" id="CHEBI:58228"/>
    </ligand>
</feature>
<evidence type="ECO:0000256" key="4">
    <source>
        <dbReference type="ARBA" id="ARBA00013007"/>
    </source>
</evidence>
<feature type="binding site" evidence="8">
    <location>
        <position position="232"/>
    </location>
    <ligand>
        <name>L-ornithine</name>
        <dbReference type="ChEBI" id="CHEBI:46911"/>
    </ligand>
</feature>
<dbReference type="InterPro" id="IPR006130">
    <property type="entry name" value="Asp/Orn_carbamoylTrfase"/>
</dbReference>
<feature type="binding site" evidence="8">
    <location>
        <begin position="274"/>
        <end position="275"/>
    </location>
    <ligand>
        <name>carbamoyl phosphate</name>
        <dbReference type="ChEBI" id="CHEBI:58228"/>
    </ligand>
</feature>
<comment type="similarity">
    <text evidence="3 8">Belongs to the aspartate/ornithine carbamoyltransferase superfamily. OTCase family.</text>
</comment>
<proteinExistence type="inferred from homology"/>
<dbReference type="PANTHER" id="PTHR45753:SF2">
    <property type="entry name" value="ORNITHINE CARBAMOYLTRANSFERASE"/>
    <property type="match status" value="1"/>
</dbReference>
<evidence type="ECO:0000259" key="10">
    <source>
        <dbReference type="Pfam" id="PF02729"/>
    </source>
</evidence>
<evidence type="ECO:0000256" key="1">
    <source>
        <dbReference type="ARBA" id="ARBA00003822"/>
    </source>
</evidence>
<evidence type="ECO:0000256" key="5">
    <source>
        <dbReference type="ARBA" id="ARBA00022490"/>
    </source>
</evidence>
<dbReference type="EC" id="2.1.3.3" evidence="4 8"/>
<dbReference type="RefSeq" id="WP_150206801.1">
    <property type="nucleotide sequence ID" value="NZ_CP029190.1"/>
</dbReference>